<feature type="region of interest" description="Disordered" evidence="4">
    <location>
        <begin position="23"/>
        <end position="72"/>
    </location>
</feature>
<feature type="compositionally biased region" description="Basic and acidic residues" evidence="4">
    <location>
        <begin position="212"/>
        <end position="223"/>
    </location>
</feature>
<feature type="compositionally biased region" description="Polar residues" evidence="4">
    <location>
        <begin position="55"/>
        <end position="66"/>
    </location>
</feature>
<dbReference type="Pfam" id="PF01165">
    <property type="entry name" value="Ribosomal_S21"/>
    <property type="match status" value="1"/>
</dbReference>
<dbReference type="InterPro" id="IPR038380">
    <property type="entry name" value="Ribosomal_bS21_sf"/>
</dbReference>
<protein>
    <recommendedName>
        <fullName evidence="7">30S ribosomal protein S21, chloroplastic-like</fullName>
    </recommendedName>
</protein>
<comment type="similarity">
    <text evidence="1">Belongs to the bacterial ribosomal protein bS21 family.</text>
</comment>
<evidence type="ECO:0000313" key="5">
    <source>
        <dbReference type="Proteomes" id="UP001652660"/>
    </source>
</evidence>
<keyword evidence="2" id="KW-0689">Ribosomal protein</keyword>
<dbReference type="PANTHER" id="PTHR21109:SF0">
    <property type="entry name" value="SMALL RIBOSOMAL SUBUNIT PROTEIN BS21M"/>
    <property type="match status" value="1"/>
</dbReference>
<dbReference type="RefSeq" id="XP_071902037.1">
    <property type="nucleotide sequence ID" value="XM_072045936.1"/>
</dbReference>
<proteinExistence type="inferred from homology"/>
<reference evidence="6" key="1">
    <citation type="submission" date="2025-08" db="UniProtKB">
        <authorList>
            <consortium name="RefSeq"/>
        </authorList>
    </citation>
    <scope>IDENTIFICATION</scope>
    <source>
        <tissue evidence="6">Leaves</tissue>
    </source>
</reference>
<name>A0ABM4U424_COFAR</name>
<evidence type="ECO:0000313" key="6">
    <source>
        <dbReference type="RefSeq" id="XP_071902037.1"/>
    </source>
</evidence>
<dbReference type="Gene3D" id="1.20.5.1150">
    <property type="entry name" value="Ribosomal protein S8"/>
    <property type="match status" value="1"/>
</dbReference>
<keyword evidence="3" id="KW-0687">Ribonucleoprotein</keyword>
<evidence type="ECO:0000256" key="4">
    <source>
        <dbReference type="SAM" id="MobiDB-lite"/>
    </source>
</evidence>
<dbReference type="Proteomes" id="UP001652660">
    <property type="component" value="Chromosome 4c"/>
</dbReference>
<dbReference type="InterPro" id="IPR001911">
    <property type="entry name" value="Ribosomal_bS21"/>
</dbReference>
<feature type="compositionally biased region" description="Low complexity" evidence="4">
    <location>
        <begin position="36"/>
        <end position="54"/>
    </location>
</feature>
<dbReference type="GeneID" id="140005247"/>
<evidence type="ECO:0000256" key="2">
    <source>
        <dbReference type="ARBA" id="ARBA00022980"/>
    </source>
</evidence>
<dbReference type="PANTHER" id="PTHR21109">
    <property type="entry name" value="MITOCHONDRIAL 28S RIBOSOMAL PROTEIN S21"/>
    <property type="match status" value="1"/>
</dbReference>
<evidence type="ECO:0000256" key="1">
    <source>
        <dbReference type="ARBA" id="ARBA00006640"/>
    </source>
</evidence>
<organism evidence="5 6">
    <name type="scientific">Coffea arabica</name>
    <name type="common">Arabian coffee</name>
    <dbReference type="NCBI Taxonomy" id="13443"/>
    <lineage>
        <taxon>Eukaryota</taxon>
        <taxon>Viridiplantae</taxon>
        <taxon>Streptophyta</taxon>
        <taxon>Embryophyta</taxon>
        <taxon>Tracheophyta</taxon>
        <taxon>Spermatophyta</taxon>
        <taxon>Magnoliopsida</taxon>
        <taxon>eudicotyledons</taxon>
        <taxon>Gunneridae</taxon>
        <taxon>Pentapetalae</taxon>
        <taxon>asterids</taxon>
        <taxon>lamiids</taxon>
        <taxon>Gentianales</taxon>
        <taxon>Rubiaceae</taxon>
        <taxon>Ixoroideae</taxon>
        <taxon>Gardenieae complex</taxon>
        <taxon>Bertiereae - Coffeeae clade</taxon>
        <taxon>Coffeeae</taxon>
        <taxon>Coffea</taxon>
    </lineage>
</organism>
<gene>
    <name evidence="6" type="primary">LOC140005247</name>
</gene>
<feature type="region of interest" description="Disordered" evidence="4">
    <location>
        <begin position="184"/>
        <end position="223"/>
    </location>
</feature>
<evidence type="ECO:0000256" key="3">
    <source>
        <dbReference type="ARBA" id="ARBA00023274"/>
    </source>
</evidence>
<sequence length="240" mass="27654">MASLSSLLKSLSFLSLSDQNPSLSLKPHQKVQNPCSPQLPFSSSSSFPPQFLLSTANPSPDQQSPLNPLPKTPINPQFYPAADYSPSPSFESLIICPSLAYANVYFFKDNFRIVCGENESEHQIADRFMRATARSGVFYEMKRRRFFQTPREEKKMKSQLAAKRLKRSKMRAARFREAEPKKPRILMDPIEEKKRNARIAAKRRSSKKRSQRKEAKEKKELIAKKESYISDDDNWEFVDV</sequence>
<keyword evidence="5" id="KW-1185">Reference proteome</keyword>
<accession>A0ABM4U424</accession>
<feature type="compositionally biased region" description="Basic residues" evidence="4">
    <location>
        <begin position="195"/>
        <end position="211"/>
    </location>
</feature>
<evidence type="ECO:0008006" key="7">
    <source>
        <dbReference type="Google" id="ProtNLM"/>
    </source>
</evidence>